<dbReference type="RefSeq" id="WP_380164296.1">
    <property type="nucleotide sequence ID" value="NZ_JBHTNU010000006.1"/>
</dbReference>
<reference evidence="3" key="1">
    <citation type="journal article" date="2019" name="Int. J. Syst. Evol. Microbiol.">
        <title>The Global Catalogue of Microorganisms (GCM) 10K type strain sequencing project: providing services to taxonomists for standard genome sequencing and annotation.</title>
        <authorList>
            <consortium name="The Broad Institute Genomics Platform"/>
            <consortium name="The Broad Institute Genome Sequencing Center for Infectious Disease"/>
            <person name="Wu L."/>
            <person name="Ma J."/>
        </authorList>
    </citation>
    <scope>NUCLEOTIDE SEQUENCE [LARGE SCALE GENOMIC DNA]</scope>
    <source>
        <strain evidence="3">S1</strain>
    </source>
</reference>
<feature type="transmembrane region" description="Helical" evidence="1">
    <location>
        <begin position="6"/>
        <end position="21"/>
    </location>
</feature>
<name>A0ABW4C8W4_9BACL</name>
<keyword evidence="1" id="KW-1133">Transmembrane helix</keyword>
<dbReference type="EMBL" id="JBHTNU010000006">
    <property type="protein sequence ID" value="MFD1426827.1"/>
    <property type="molecule type" value="Genomic_DNA"/>
</dbReference>
<comment type="caution">
    <text evidence="2">The sequence shown here is derived from an EMBL/GenBank/DDBJ whole genome shotgun (WGS) entry which is preliminary data.</text>
</comment>
<evidence type="ECO:0000313" key="2">
    <source>
        <dbReference type="EMBL" id="MFD1426827.1"/>
    </source>
</evidence>
<gene>
    <name evidence="2" type="ORF">ACFQ4Y_07740</name>
</gene>
<dbReference type="Proteomes" id="UP001597282">
    <property type="component" value="Unassembled WGS sequence"/>
</dbReference>
<keyword evidence="1" id="KW-0812">Transmembrane</keyword>
<proteinExistence type="predicted"/>
<evidence type="ECO:0000256" key="1">
    <source>
        <dbReference type="SAM" id="Phobius"/>
    </source>
</evidence>
<organism evidence="2 3">
    <name type="scientific">Kroppenstedtia sanguinis</name>
    <dbReference type="NCBI Taxonomy" id="1380684"/>
    <lineage>
        <taxon>Bacteria</taxon>
        <taxon>Bacillati</taxon>
        <taxon>Bacillota</taxon>
        <taxon>Bacilli</taxon>
        <taxon>Bacillales</taxon>
        <taxon>Thermoactinomycetaceae</taxon>
        <taxon>Kroppenstedtia</taxon>
    </lineage>
</organism>
<protein>
    <recommendedName>
        <fullName evidence="4">DUF2178 domain-containing protein</fullName>
    </recommendedName>
</protein>
<keyword evidence="1" id="KW-0472">Membrane</keyword>
<evidence type="ECO:0000313" key="3">
    <source>
        <dbReference type="Proteomes" id="UP001597282"/>
    </source>
</evidence>
<feature type="transmembrane region" description="Helical" evidence="1">
    <location>
        <begin position="41"/>
        <end position="64"/>
    </location>
</feature>
<evidence type="ECO:0008006" key="4">
    <source>
        <dbReference type="Google" id="ProtNLM"/>
    </source>
</evidence>
<accession>A0ABW4C8W4</accession>
<feature type="transmembrane region" description="Helical" evidence="1">
    <location>
        <begin position="76"/>
        <end position="95"/>
    </location>
</feature>
<keyword evidence="3" id="KW-1185">Reference proteome</keyword>
<sequence length="98" mass="11305">MDPPLSLFVLIIGVALITFFVKQRKMKKSQLPEVDERVIQLFQVFALRIITVSAIIGVVILAIYTMMGHESVPIDYIWLYLLITMLCLSFMAIFIKKR</sequence>